<proteinExistence type="predicted"/>
<feature type="transmembrane region" description="Helical" evidence="1">
    <location>
        <begin position="85"/>
        <end position="105"/>
    </location>
</feature>
<keyword evidence="1" id="KW-0472">Membrane</keyword>
<comment type="caution">
    <text evidence="2">The sequence shown here is derived from an EMBL/GenBank/DDBJ whole genome shotgun (WGS) entry which is preliminary data.</text>
</comment>
<dbReference type="RefSeq" id="WP_259414382.1">
    <property type="nucleotide sequence ID" value="NZ_JANWGH010000002.1"/>
</dbReference>
<gene>
    <name evidence="2" type="ORF">NY014_09630</name>
</gene>
<dbReference type="Proteomes" id="UP001206788">
    <property type="component" value="Unassembled WGS sequence"/>
</dbReference>
<protein>
    <recommendedName>
        <fullName evidence="4">MAPEG family protein</fullName>
    </recommendedName>
</protein>
<accession>A0ABT2G9L0</accession>
<evidence type="ECO:0008006" key="4">
    <source>
        <dbReference type="Google" id="ProtNLM"/>
    </source>
</evidence>
<feature type="transmembrane region" description="Helical" evidence="1">
    <location>
        <begin position="6"/>
        <end position="27"/>
    </location>
</feature>
<keyword evidence="1" id="KW-1133">Transmembrane helix</keyword>
<evidence type="ECO:0000313" key="2">
    <source>
        <dbReference type="EMBL" id="MCS5490690.1"/>
    </source>
</evidence>
<feature type="transmembrane region" description="Helical" evidence="1">
    <location>
        <begin position="112"/>
        <end position="133"/>
    </location>
</feature>
<keyword evidence="1" id="KW-0812">Transmembrane</keyword>
<dbReference type="EMBL" id="JANWGH010000002">
    <property type="protein sequence ID" value="MCS5490690.1"/>
    <property type="molecule type" value="Genomic_DNA"/>
</dbReference>
<sequence>MFENFYNHDIAILFIGGVCAWFLAATIDTIKNVQGRNEDGRNPGDKKTDRISVVLPNIRKALVDSGIQPLLIVTFVNLLDDPNELNVIGVFSLVIFIMFHAFYLSDKYSGKLFYQLIILSTWGIYFFFISYSANLL</sequence>
<organism evidence="2 3">
    <name type="scientific">Algoriphagus limi</name>
    <dbReference type="NCBI Taxonomy" id="2975273"/>
    <lineage>
        <taxon>Bacteria</taxon>
        <taxon>Pseudomonadati</taxon>
        <taxon>Bacteroidota</taxon>
        <taxon>Cytophagia</taxon>
        <taxon>Cytophagales</taxon>
        <taxon>Cyclobacteriaceae</taxon>
        <taxon>Algoriphagus</taxon>
    </lineage>
</organism>
<keyword evidence="3" id="KW-1185">Reference proteome</keyword>
<evidence type="ECO:0000256" key="1">
    <source>
        <dbReference type="SAM" id="Phobius"/>
    </source>
</evidence>
<name>A0ABT2G9L0_9BACT</name>
<evidence type="ECO:0000313" key="3">
    <source>
        <dbReference type="Proteomes" id="UP001206788"/>
    </source>
</evidence>
<reference evidence="2 3" key="1">
    <citation type="submission" date="2022-08" db="EMBL/GenBank/DDBJ databases">
        <title>Algoriphagus sp. CAU 1643 isolated from mud.</title>
        <authorList>
            <person name="Kim W."/>
        </authorList>
    </citation>
    <scope>NUCLEOTIDE SEQUENCE [LARGE SCALE GENOMIC DNA]</scope>
    <source>
        <strain evidence="2 3">CAU 1643</strain>
    </source>
</reference>